<organism evidence="2">
    <name type="scientific">Davidia involucrata</name>
    <name type="common">Dove tree</name>
    <dbReference type="NCBI Taxonomy" id="16924"/>
    <lineage>
        <taxon>Eukaryota</taxon>
        <taxon>Viridiplantae</taxon>
        <taxon>Streptophyta</taxon>
        <taxon>Embryophyta</taxon>
        <taxon>Tracheophyta</taxon>
        <taxon>Spermatophyta</taxon>
        <taxon>Magnoliopsida</taxon>
        <taxon>eudicotyledons</taxon>
        <taxon>Gunneridae</taxon>
        <taxon>Pentapetalae</taxon>
        <taxon>asterids</taxon>
        <taxon>Cornales</taxon>
        <taxon>Nyssaceae</taxon>
        <taxon>Davidia</taxon>
    </lineage>
</organism>
<feature type="domain" description="Myb/SANT-like" evidence="1">
    <location>
        <begin position="19"/>
        <end position="113"/>
    </location>
</feature>
<dbReference type="AlphaFoldDB" id="A0A5B7BR47"/>
<gene>
    <name evidence="2" type="ORF">Din_040455</name>
</gene>
<dbReference type="Pfam" id="PF12776">
    <property type="entry name" value="Myb_DNA-bind_3"/>
    <property type="match status" value="1"/>
</dbReference>
<evidence type="ECO:0000313" key="2">
    <source>
        <dbReference type="EMBL" id="MPA71014.1"/>
    </source>
</evidence>
<reference evidence="2" key="1">
    <citation type="submission" date="2019-08" db="EMBL/GenBank/DDBJ databases">
        <title>Reference gene set and small RNA set construction with multiple tissues from Davidia involucrata Baill.</title>
        <authorList>
            <person name="Yang H."/>
            <person name="Zhou C."/>
            <person name="Li G."/>
            <person name="Wang J."/>
            <person name="Gao P."/>
            <person name="Wang M."/>
            <person name="Wang R."/>
            <person name="Zhao Y."/>
        </authorList>
    </citation>
    <scope>NUCLEOTIDE SEQUENCE</scope>
    <source>
        <tissue evidence="2">Mixed with DoveR01_LX</tissue>
    </source>
</reference>
<dbReference type="PANTHER" id="PTHR47584">
    <property type="match status" value="1"/>
</dbReference>
<accession>A0A5B7BR47</accession>
<dbReference type="EMBL" id="GHES01040455">
    <property type="protein sequence ID" value="MPA71014.1"/>
    <property type="molecule type" value="Transcribed_RNA"/>
</dbReference>
<protein>
    <recommendedName>
        <fullName evidence="1">Myb/SANT-like domain-containing protein</fullName>
    </recommendedName>
</protein>
<sequence length="282" mass="32475">MDTNISQDQSEDVWSRPNWPSRLEKIFVELLIEEMKNHLDVIPSGFNDEAWDRVCKEFNEETSLNYDKMELKKHLAVLRKRYRIVKPLYNHGGFGWDYRRKMVDVDDLVWAEYIEVHPEIKPYRKWGCPIYEELCTIFTKPKATGEHAFAVGGYRTRSCNSSNLHSKENVNISVGRNKRQLVQPSTLGPNKRNHKGAENPKTDVTLKIGTATGSSKAAMAPNDDPYSTGCCITIINGMQGVDRRLYNAAVDLFQNPSWRKTFMSLKSEKRLTWLKAMLLNVS</sequence>
<dbReference type="PANTHER" id="PTHR47584:SF18">
    <property type="entry name" value="MYB_SANT-LIKE DOMAIN-CONTAINING PROTEIN"/>
    <property type="match status" value="1"/>
</dbReference>
<name>A0A5B7BR47_DAVIN</name>
<dbReference type="InterPro" id="IPR045026">
    <property type="entry name" value="LIMYB"/>
</dbReference>
<proteinExistence type="predicted"/>
<dbReference type="InterPro" id="IPR024752">
    <property type="entry name" value="Myb/SANT-like_dom"/>
</dbReference>
<evidence type="ECO:0000259" key="1">
    <source>
        <dbReference type="Pfam" id="PF12776"/>
    </source>
</evidence>